<evidence type="ECO:0000313" key="1">
    <source>
        <dbReference type="EMBL" id="KZL88554.1"/>
    </source>
</evidence>
<sequence length="29" mass="3188">MGDDGVAIHVIEKLSKNFEEGSIDVISHF</sequence>
<proteinExistence type="predicted"/>
<dbReference type="PATRIC" id="fig|1121326.3.peg.6277"/>
<protein>
    <submittedName>
        <fullName evidence="1">Uncharacterized protein</fullName>
    </submittedName>
</protein>
<dbReference type="EMBL" id="LWAE01000017">
    <property type="protein sequence ID" value="KZL88554.1"/>
    <property type="molecule type" value="Genomic_DNA"/>
</dbReference>
<keyword evidence="2" id="KW-1185">Reference proteome</keyword>
<evidence type="ECO:0000313" key="2">
    <source>
        <dbReference type="Proteomes" id="UP000076603"/>
    </source>
</evidence>
<dbReference type="AlphaFoldDB" id="A0A162QI46"/>
<name>A0A162QI46_9CLOT</name>
<organism evidence="1 2">
    <name type="scientific">Clostridium magnum DSM 2767</name>
    <dbReference type="NCBI Taxonomy" id="1121326"/>
    <lineage>
        <taxon>Bacteria</taxon>
        <taxon>Bacillati</taxon>
        <taxon>Bacillota</taxon>
        <taxon>Clostridia</taxon>
        <taxon>Eubacteriales</taxon>
        <taxon>Clostridiaceae</taxon>
        <taxon>Clostridium</taxon>
    </lineage>
</organism>
<accession>A0A162QI46</accession>
<dbReference type="Proteomes" id="UP000076603">
    <property type="component" value="Unassembled WGS sequence"/>
</dbReference>
<dbReference type="STRING" id="1121326.CLMAG_62090"/>
<reference evidence="1 2" key="1">
    <citation type="submission" date="2016-04" db="EMBL/GenBank/DDBJ databases">
        <title>Genome sequence of Clostridium magnum DSM 2767.</title>
        <authorList>
            <person name="Poehlein A."/>
            <person name="Uhlig R."/>
            <person name="Fischer R."/>
            <person name="Bahl H."/>
            <person name="Daniel R."/>
        </authorList>
    </citation>
    <scope>NUCLEOTIDE SEQUENCE [LARGE SCALE GENOMIC DNA]</scope>
    <source>
        <strain evidence="1 2">DSM 2767</strain>
    </source>
</reference>
<comment type="caution">
    <text evidence="1">The sequence shown here is derived from an EMBL/GenBank/DDBJ whole genome shotgun (WGS) entry which is preliminary data.</text>
</comment>
<gene>
    <name evidence="1" type="ORF">CLMAG_62090</name>
</gene>